<gene>
    <name evidence="1" type="ORF">FB567DRAFT_531132</name>
</gene>
<dbReference type="Proteomes" id="UP000813461">
    <property type="component" value="Unassembled WGS sequence"/>
</dbReference>
<dbReference type="PROSITE" id="PS51257">
    <property type="entry name" value="PROKAR_LIPOPROTEIN"/>
    <property type="match status" value="1"/>
</dbReference>
<organism evidence="1 2">
    <name type="scientific">Paraphoma chrysanthemicola</name>
    <dbReference type="NCBI Taxonomy" id="798071"/>
    <lineage>
        <taxon>Eukaryota</taxon>
        <taxon>Fungi</taxon>
        <taxon>Dikarya</taxon>
        <taxon>Ascomycota</taxon>
        <taxon>Pezizomycotina</taxon>
        <taxon>Dothideomycetes</taxon>
        <taxon>Pleosporomycetidae</taxon>
        <taxon>Pleosporales</taxon>
        <taxon>Pleosporineae</taxon>
        <taxon>Phaeosphaeriaceae</taxon>
        <taxon>Paraphoma</taxon>
    </lineage>
</organism>
<proteinExistence type="predicted"/>
<sequence length="72" mass="7805">MRDIFLPITNKPSTTHTLAIVTSLMLSGGYACQLEAMLTLKISREAGRGWILSPCQAPCLNGARSQGLPNWC</sequence>
<protein>
    <submittedName>
        <fullName evidence="1">Uncharacterized protein</fullName>
    </submittedName>
</protein>
<reference evidence="1" key="1">
    <citation type="journal article" date="2021" name="Nat. Commun.">
        <title>Genetic determinants of endophytism in the Arabidopsis root mycobiome.</title>
        <authorList>
            <person name="Mesny F."/>
            <person name="Miyauchi S."/>
            <person name="Thiergart T."/>
            <person name="Pickel B."/>
            <person name="Atanasova L."/>
            <person name="Karlsson M."/>
            <person name="Huettel B."/>
            <person name="Barry K.W."/>
            <person name="Haridas S."/>
            <person name="Chen C."/>
            <person name="Bauer D."/>
            <person name="Andreopoulos W."/>
            <person name="Pangilinan J."/>
            <person name="LaButti K."/>
            <person name="Riley R."/>
            <person name="Lipzen A."/>
            <person name="Clum A."/>
            <person name="Drula E."/>
            <person name="Henrissat B."/>
            <person name="Kohler A."/>
            <person name="Grigoriev I.V."/>
            <person name="Martin F.M."/>
            <person name="Hacquard S."/>
        </authorList>
    </citation>
    <scope>NUCLEOTIDE SEQUENCE</scope>
    <source>
        <strain evidence="1">MPI-SDFR-AT-0120</strain>
    </source>
</reference>
<keyword evidence="2" id="KW-1185">Reference proteome</keyword>
<accession>A0A8K0R1R2</accession>
<dbReference type="EMBL" id="JAGMVJ010000014">
    <property type="protein sequence ID" value="KAH7082382.1"/>
    <property type="molecule type" value="Genomic_DNA"/>
</dbReference>
<name>A0A8K0R1R2_9PLEO</name>
<evidence type="ECO:0000313" key="2">
    <source>
        <dbReference type="Proteomes" id="UP000813461"/>
    </source>
</evidence>
<evidence type="ECO:0000313" key="1">
    <source>
        <dbReference type="EMBL" id="KAH7082382.1"/>
    </source>
</evidence>
<dbReference type="AlphaFoldDB" id="A0A8K0R1R2"/>
<comment type="caution">
    <text evidence="1">The sequence shown here is derived from an EMBL/GenBank/DDBJ whole genome shotgun (WGS) entry which is preliminary data.</text>
</comment>